<reference evidence="1" key="1">
    <citation type="submission" date="2021-01" db="EMBL/GenBank/DDBJ databases">
        <authorList>
            <person name="Sun Q."/>
        </authorList>
    </citation>
    <scope>NUCLEOTIDE SEQUENCE</scope>
    <source>
        <strain evidence="1">YIM B02566</strain>
    </source>
</reference>
<gene>
    <name evidence="1" type="ORF">JHL16_20175</name>
</gene>
<sequence length="322" mass="34640">MQICWNEAMNEPGLRHGHVTFANPGLSGYRWPLLEVVGQLPGPRLCVMAGVHVNEASSVEAAYQIAAIVKAKELRGRVSILPVVNIAGAFEHQAASPVDGKNMHWLYPGNAEGTFSDALAHALVSEWAEGADAVVDMHGGDTGEDLIQYVVYQETRDGGLSSRNEELARCFHPDVMFRIPADWLSRPGRSCTALANRSIPAVVSEAGRFPMLNAEDVAFHVTGVLNIARHLGMIDGAQGVAPSESIVLQDYRFLVAPASGLFYPLVKSGDRVCAGRPLARMKDLFGQDQCDLLAPASGVIMWIGTHLLVKEGEWVAGFGVCA</sequence>
<dbReference type="Proteomes" id="UP000616151">
    <property type="component" value="Unassembled WGS sequence"/>
</dbReference>
<comment type="caution">
    <text evidence="1">The sequence shown here is derived from an EMBL/GenBank/DDBJ whole genome shotgun (WGS) entry which is preliminary data.</text>
</comment>
<evidence type="ECO:0000313" key="2">
    <source>
        <dbReference type="Proteomes" id="UP000616151"/>
    </source>
</evidence>
<dbReference type="EMBL" id="JAENHL010000007">
    <property type="protein sequence ID" value="MBK1868684.1"/>
    <property type="molecule type" value="Genomic_DNA"/>
</dbReference>
<organism evidence="1 2">
    <name type="scientific">Taklimakanibacter albus</name>
    <dbReference type="NCBI Taxonomy" id="2800327"/>
    <lineage>
        <taxon>Bacteria</taxon>
        <taxon>Pseudomonadati</taxon>
        <taxon>Pseudomonadota</taxon>
        <taxon>Alphaproteobacteria</taxon>
        <taxon>Hyphomicrobiales</taxon>
        <taxon>Aestuariivirgaceae</taxon>
        <taxon>Taklimakanibacter</taxon>
    </lineage>
</organism>
<keyword evidence="2" id="KW-1185">Reference proteome</keyword>
<protein>
    <submittedName>
        <fullName evidence="1">Succinylglutamate desuccinylase/aspartoacylase family protein</fullName>
    </submittedName>
</protein>
<proteinExistence type="predicted"/>
<name>A0ACC5R7N3_9HYPH</name>
<evidence type="ECO:0000313" key="1">
    <source>
        <dbReference type="EMBL" id="MBK1868684.1"/>
    </source>
</evidence>
<accession>A0ACC5R7N3</accession>